<dbReference type="RefSeq" id="WP_165884639.1">
    <property type="nucleotide sequence ID" value="NZ_CP035810.1"/>
</dbReference>
<dbReference type="InterPro" id="IPR016181">
    <property type="entry name" value="Acyl_CoA_acyltransferase"/>
</dbReference>
<dbReference type="CDD" id="cd04301">
    <property type="entry name" value="NAT_SF"/>
    <property type="match status" value="1"/>
</dbReference>
<name>A0A6G8KZL7_9MICO</name>
<dbReference type="PROSITE" id="PS51186">
    <property type="entry name" value="GNAT"/>
    <property type="match status" value="1"/>
</dbReference>
<evidence type="ECO:0000259" key="1">
    <source>
        <dbReference type="PROSITE" id="PS51186"/>
    </source>
</evidence>
<organism evidence="2 3">
    <name type="scientific">Brevibacterium luteolum</name>
    <dbReference type="NCBI Taxonomy" id="199591"/>
    <lineage>
        <taxon>Bacteria</taxon>
        <taxon>Bacillati</taxon>
        <taxon>Actinomycetota</taxon>
        <taxon>Actinomycetes</taxon>
        <taxon>Micrococcales</taxon>
        <taxon>Brevibacteriaceae</taxon>
        <taxon>Brevibacterium</taxon>
    </lineage>
</organism>
<protein>
    <recommendedName>
        <fullName evidence="1">N-acetyltransferase domain-containing protein</fullName>
    </recommendedName>
</protein>
<dbReference type="Proteomes" id="UP000501518">
    <property type="component" value="Chromosome"/>
</dbReference>
<proteinExistence type="predicted"/>
<dbReference type="Pfam" id="PF00583">
    <property type="entry name" value="Acetyltransf_1"/>
    <property type="match status" value="1"/>
</dbReference>
<evidence type="ECO:0000313" key="2">
    <source>
        <dbReference type="EMBL" id="QIN30264.1"/>
    </source>
</evidence>
<dbReference type="InterPro" id="IPR000182">
    <property type="entry name" value="GNAT_dom"/>
</dbReference>
<dbReference type="Gene3D" id="3.40.630.30">
    <property type="match status" value="1"/>
</dbReference>
<evidence type="ECO:0000313" key="3">
    <source>
        <dbReference type="Proteomes" id="UP000501518"/>
    </source>
</evidence>
<dbReference type="SUPFAM" id="SSF55729">
    <property type="entry name" value="Acyl-CoA N-acyltransferases (Nat)"/>
    <property type="match status" value="1"/>
</dbReference>
<accession>A0A6G8KZL7</accession>
<dbReference type="KEGG" id="blut:EW640_14090"/>
<dbReference type="GO" id="GO:0016747">
    <property type="term" value="F:acyltransferase activity, transferring groups other than amino-acyl groups"/>
    <property type="evidence" value="ECO:0007669"/>
    <property type="project" value="InterPro"/>
</dbReference>
<feature type="domain" description="N-acetyltransferase" evidence="1">
    <location>
        <begin position="196"/>
        <end position="339"/>
    </location>
</feature>
<sequence>MDTVFDPAPHAALARLTTEQTARLAALDPAWAPLEVPQLGPGAAVVGADFAAAAPETPVALAIVRTHVSGPGTPAAVWGTRVAHTIQLRVGTDADAAGIAAVLAAAVAEARARDADTARGAGSRFGDGETIDAEDRSIRVSIPAREAVIAQALAATGFRLDSIDGLRTLSGDAPEEPAGEVPFTAPEEADEDALTAGMMKLQAFDAAFMSNLMRESTEEAMRQYAREAIAAGPGWSAIVRSQQPGTIDAYLTITPPEESAWAAGGLTVGTSAYVGFAWTEPHLRGTGLASRMLAAGEAHARAQGVDSLLIGYAAQNPLSGPLWIRCGYRPVRAHWLLRP</sequence>
<gene>
    <name evidence="2" type="ORF">EW640_14090</name>
</gene>
<reference evidence="2 3" key="1">
    <citation type="submission" date="2019-02" db="EMBL/GenBank/DDBJ databases">
        <title>Complete Genome Sequence and Methylome Analysis of Brevibacterium luteolum NEB1784.</title>
        <authorList>
            <person name="Fomenkov A."/>
            <person name="Roberts R.J."/>
        </authorList>
    </citation>
    <scope>NUCLEOTIDE SEQUENCE [LARGE SCALE GENOMIC DNA]</scope>
    <source>
        <strain evidence="2 3">NEB1784</strain>
    </source>
</reference>
<dbReference type="AlphaFoldDB" id="A0A6G8KZL7"/>
<dbReference type="EMBL" id="CP035810">
    <property type="protein sequence ID" value="QIN30264.1"/>
    <property type="molecule type" value="Genomic_DNA"/>
</dbReference>